<evidence type="ECO:0000256" key="2">
    <source>
        <dbReference type="RuleBase" id="RU000461"/>
    </source>
</evidence>
<keyword evidence="1 2" id="KW-0408">Iron</keyword>
<dbReference type="Gene3D" id="1.10.630.10">
    <property type="entry name" value="Cytochrome P450"/>
    <property type="match status" value="1"/>
</dbReference>
<dbReference type="InterPro" id="IPR036396">
    <property type="entry name" value="Cyt_P450_sf"/>
</dbReference>
<protein>
    <submittedName>
        <fullName evidence="3">Cytochrome P450</fullName>
    </submittedName>
</protein>
<dbReference type="Proteomes" id="UP000446768">
    <property type="component" value="Unassembled WGS sequence"/>
</dbReference>
<accession>A0A7X2LW02</accession>
<dbReference type="GO" id="GO:0016705">
    <property type="term" value="F:oxidoreductase activity, acting on paired donors, with incorporation or reduction of molecular oxygen"/>
    <property type="evidence" value="ECO:0007669"/>
    <property type="project" value="InterPro"/>
</dbReference>
<dbReference type="PANTHER" id="PTHR24301">
    <property type="entry name" value="THROMBOXANE-A SYNTHASE"/>
    <property type="match status" value="1"/>
</dbReference>
<comment type="cofactor">
    <cofactor evidence="1">
        <name>heme</name>
        <dbReference type="ChEBI" id="CHEBI:30413"/>
    </cofactor>
</comment>
<organism evidence="3 4">
    <name type="scientific">Pseudoduganella rivuli</name>
    <dbReference type="NCBI Taxonomy" id="2666085"/>
    <lineage>
        <taxon>Bacteria</taxon>
        <taxon>Pseudomonadati</taxon>
        <taxon>Pseudomonadota</taxon>
        <taxon>Betaproteobacteria</taxon>
        <taxon>Burkholderiales</taxon>
        <taxon>Oxalobacteraceae</taxon>
        <taxon>Telluria group</taxon>
        <taxon>Pseudoduganella</taxon>
    </lineage>
</organism>
<reference evidence="3 4" key="1">
    <citation type="submission" date="2019-11" db="EMBL/GenBank/DDBJ databases">
        <title>Novel species isolated from a subtropical stream in China.</title>
        <authorList>
            <person name="Lu H."/>
        </authorList>
    </citation>
    <scope>NUCLEOTIDE SEQUENCE [LARGE SCALE GENOMIC DNA]</scope>
    <source>
        <strain evidence="3 4">FT92W</strain>
    </source>
</reference>
<proteinExistence type="inferred from homology"/>
<dbReference type="PRINTS" id="PR00385">
    <property type="entry name" value="P450"/>
</dbReference>
<dbReference type="SUPFAM" id="SSF48264">
    <property type="entry name" value="Cytochrome P450"/>
    <property type="match status" value="1"/>
</dbReference>
<keyword evidence="1 2" id="KW-0479">Metal-binding</keyword>
<feature type="binding site" description="axial binding residue" evidence="1">
    <location>
        <position position="419"/>
    </location>
    <ligand>
        <name>heme</name>
        <dbReference type="ChEBI" id="CHEBI:30413"/>
    </ligand>
    <ligandPart>
        <name>Fe</name>
        <dbReference type="ChEBI" id="CHEBI:18248"/>
    </ligandPart>
</feature>
<dbReference type="PANTHER" id="PTHR24301:SF2">
    <property type="entry name" value="THROMBOXANE-A SYNTHASE"/>
    <property type="match status" value="1"/>
</dbReference>
<dbReference type="PROSITE" id="PS00086">
    <property type="entry name" value="CYTOCHROME_P450"/>
    <property type="match status" value="1"/>
</dbReference>
<dbReference type="AlphaFoldDB" id="A0A7X2LW02"/>
<keyword evidence="4" id="KW-1185">Reference proteome</keyword>
<comment type="caution">
    <text evidence="3">The sequence shown here is derived from an EMBL/GenBank/DDBJ whole genome shotgun (WGS) entry which is preliminary data.</text>
</comment>
<dbReference type="Pfam" id="PF00067">
    <property type="entry name" value="p450"/>
    <property type="match status" value="1"/>
</dbReference>
<gene>
    <name evidence="3" type="ORF">GJ700_30485</name>
</gene>
<dbReference type="EMBL" id="WKJJ01000027">
    <property type="protein sequence ID" value="MRV76051.1"/>
    <property type="molecule type" value="Genomic_DNA"/>
</dbReference>
<evidence type="ECO:0000256" key="1">
    <source>
        <dbReference type="PIRSR" id="PIRSR602401-1"/>
    </source>
</evidence>
<dbReference type="InterPro" id="IPR002401">
    <property type="entry name" value="Cyt_P450_E_grp-I"/>
</dbReference>
<dbReference type="GO" id="GO:0020037">
    <property type="term" value="F:heme binding"/>
    <property type="evidence" value="ECO:0007669"/>
    <property type="project" value="InterPro"/>
</dbReference>
<dbReference type="GO" id="GO:0005506">
    <property type="term" value="F:iron ion binding"/>
    <property type="evidence" value="ECO:0007669"/>
    <property type="project" value="InterPro"/>
</dbReference>
<name>A0A7X2LW02_9BURK</name>
<evidence type="ECO:0000313" key="4">
    <source>
        <dbReference type="Proteomes" id="UP000446768"/>
    </source>
</evidence>
<keyword evidence="2" id="KW-0503">Monooxygenase</keyword>
<comment type="similarity">
    <text evidence="2">Belongs to the cytochrome P450 family.</text>
</comment>
<sequence length="471" mass="53076">MPPDTIEPGIRTLAELPGPKGIPLLGNALQLDPVRIHLILEEWVRQYGPALTIRLGPKQVFVSSDMNLLQTVLHERPDRYRRFSPIESVLSEMGANGVFSSEGDAWLPQRKIIMHALGANHFRAFFPSMQAITQRLLEQWLRAARHGETVDMCRDLTRYTVDTTTTLAFGVDPNTLEQAGGAIQDHMAHIFPMILSRVNAPFPWWRYFKLPRDRQFDHALREVQHYASGLITRARQRRAEHPGEAPQNLLEAMLAAGEETGSPMADDVIFANTFTVLMAGEDTTAFSLAWAMYCLCRHPHVQERMHDAALQAFGDAPLCPTFEDVRKLDYFDGVAHEAMRLKPIVPLMFFEPVKDVVLGGVALPAGMPLFFVLRPSMEDAQRYGQPEAFLPERWAAGHQHVQPHDAHGFLQFGAGPRVCPGRHLASVEQRLVLSMLARHFTMEFAGDPDLIKEESAFTMRPSSMPVRLKLR</sequence>
<dbReference type="InterPro" id="IPR017972">
    <property type="entry name" value="Cyt_P450_CS"/>
</dbReference>
<keyword evidence="2" id="KW-0560">Oxidoreductase</keyword>
<keyword evidence="1 2" id="KW-0349">Heme</keyword>
<dbReference type="InterPro" id="IPR001128">
    <property type="entry name" value="Cyt_P450"/>
</dbReference>
<dbReference type="PRINTS" id="PR00463">
    <property type="entry name" value="EP450I"/>
</dbReference>
<dbReference type="GO" id="GO:0004497">
    <property type="term" value="F:monooxygenase activity"/>
    <property type="evidence" value="ECO:0007669"/>
    <property type="project" value="UniProtKB-KW"/>
</dbReference>
<evidence type="ECO:0000313" key="3">
    <source>
        <dbReference type="EMBL" id="MRV76051.1"/>
    </source>
</evidence>
<dbReference type="RefSeq" id="WP_154381189.1">
    <property type="nucleotide sequence ID" value="NZ_WKJJ01000027.1"/>
</dbReference>